<feature type="site" description="Interaction with substrate tRNA" evidence="10">
    <location>
        <position position="100"/>
    </location>
</feature>
<accession>A0A1G2QY84</accession>
<proteinExistence type="inferred from homology"/>
<dbReference type="EMBL" id="MHTT01000025">
    <property type="protein sequence ID" value="OHA64952.1"/>
    <property type="molecule type" value="Genomic_DNA"/>
</dbReference>
<name>A0A1G2QY84_9BACT</name>
<evidence type="ECO:0000256" key="4">
    <source>
        <dbReference type="ARBA" id="ARBA00022679"/>
    </source>
</evidence>
<feature type="site" description="Interaction with substrate tRNA" evidence="10">
    <location>
        <position position="123"/>
    </location>
</feature>
<dbReference type="HAMAP" id="MF_00185">
    <property type="entry name" value="IPP_trans"/>
    <property type="match status" value="1"/>
</dbReference>
<comment type="cofactor">
    <cofactor evidence="1 10">
        <name>Mg(2+)</name>
        <dbReference type="ChEBI" id="CHEBI:18420"/>
    </cofactor>
</comment>
<comment type="subunit">
    <text evidence="10">Monomer.</text>
</comment>
<dbReference type="InterPro" id="IPR018022">
    <property type="entry name" value="IPT"/>
</dbReference>
<sequence length="302" mass="34937">MKKLVVIVGPTASGKSKLAVKLAKKFKGEIISADSRQVYKGLDIGSGKITKREMGGIPHHLLSIVSPRRRFTIAQYQRLNTKAIASVLKQNKLPFLVGGSPLYIYAVVDGMVFPQVKPNEKLRSNLNQLSTAELFQKLKKLDLRRAETIEQKNKRRLIRALEIVLMTGRPVPPLKKYINTAPWYGNDILFIGIKKSPQELKRRIRKRFLSMLRRGFLNEIKDLRKQGLSWRKIESFGLEYREGSQYLQGTITKEEMAEKAVKATEDFARRQMTWFKKDRRIRWIKTHQQAQKLISCSFEKIL</sequence>
<dbReference type="GO" id="GO:0005524">
    <property type="term" value="F:ATP binding"/>
    <property type="evidence" value="ECO:0007669"/>
    <property type="project" value="UniProtKB-UniRule"/>
</dbReference>
<evidence type="ECO:0000256" key="11">
    <source>
        <dbReference type="RuleBase" id="RU003783"/>
    </source>
</evidence>
<keyword evidence="4 10" id="KW-0808">Transferase</keyword>
<comment type="caution">
    <text evidence="10">Lacks conserved residue(s) required for the propagation of feature annotation.</text>
</comment>
<dbReference type="NCBIfam" id="TIGR00174">
    <property type="entry name" value="miaA"/>
    <property type="match status" value="1"/>
</dbReference>
<comment type="catalytic activity">
    <reaction evidence="9 10 11">
        <text>adenosine(37) in tRNA + dimethylallyl diphosphate = N(6)-dimethylallyladenosine(37) in tRNA + diphosphate</text>
        <dbReference type="Rhea" id="RHEA:26482"/>
        <dbReference type="Rhea" id="RHEA-COMP:10162"/>
        <dbReference type="Rhea" id="RHEA-COMP:10375"/>
        <dbReference type="ChEBI" id="CHEBI:33019"/>
        <dbReference type="ChEBI" id="CHEBI:57623"/>
        <dbReference type="ChEBI" id="CHEBI:74411"/>
        <dbReference type="ChEBI" id="CHEBI:74415"/>
        <dbReference type="EC" id="2.5.1.75"/>
    </reaction>
</comment>
<evidence type="ECO:0000256" key="12">
    <source>
        <dbReference type="RuleBase" id="RU003784"/>
    </source>
</evidence>
<evidence type="ECO:0000256" key="8">
    <source>
        <dbReference type="ARBA" id="ARBA00022842"/>
    </source>
</evidence>
<keyword evidence="6 10" id="KW-0547">Nucleotide-binding</keyword>
<dbReference type="GO" id="GO:0006400">
    <property type="term" value="P:tRNA modification"/>
    <property type="evidence" value="ECO:0007669"/>
    <property type="project" value="TreeGrafter"/>
</dbReference>
<dbReference type="SUPFAM" id="SSF52540">
    <property type="entry name" value="P-loop containing nucleoside triphosphate hydrolases"/>
    <property type="match status" value="2"/>
</dbReference>
<dbReference type="Pfam" id="PF01715">
    <property type="entry name" value="IPPT"/>
    <property type="match status" value="1"/>
</dbReference>
<evidence type="ECO:0000256" key="7">
    <source>
        <dbReference type="ARBA" id="ARBA00022840"/>
    </source>
</evidence>
<evidence type="ECO:0000256" key="6">
    <source>
        <dbReference type="ARBA" id="ARBA00022741"/>
    </source>
</evidence>
<comment type="similarity">
    <text evidence="3 10 13">Belongs to the IPP transferase family.</text>
</comment>
<dbReference type="Gene3D" id="3.40.50.300">
    <property type="entry name" value="P-loop containing nucleotide triphosphate hydrolases"/>
    <property type="match status" value="1"/>
</dbReference>
<evidence type="ECO:0000256" key="13">
    <source>
        <dbReference type="RuleBase" id="RU003785"/>
    </source>
</evidence>
<keyword evidence="5 10" id="KW-0819">tRNA processing</keyword>
<dbReference type="STRING" id="1802448.A2672_02225"/>
<evidence type="ECO:0000256" key="5">
    <source>
        <dbReference type="ARBA" id="ARBA00022694"/>
    </source>
</evidence>
<evidence type="ECO:0000256" key="3">
    <source>
        <dbReference type="ARBA" id="ARBA00005842"/>
    </source>
</evidence>
<dbReference type="EC" id="2.5.1.75" evidence="10"/>
<evidence type="ECO:0000256" key="1">
    <source>
        <dbReference type="ARBA" id="ARBA00001946"/>
    </source>
</evidence>
<evidence type="ECO:0000256" key="10">
    <source>
        <dbReference type="HAMAP-Rule" id="MF_00185"/>
    </source>
</evidence>
<dbReference type="PANTHER" id="PTHR11088:SF60">
    <property type="entry name" value="TRNA DIMETHYLALLYLTRANSFERASE"/>
    <property type="match status" value="1"/>
</dbReference>
<keyword evidence="8 10" id="KW-0460">Magnesium</keyword>
<keyword evidence="7 10" id="KW-0067">ATP-binding</keyword>
<dbReference type="GO" id="GO:0052381">
    <property type="term" value="F:tRNA dimethylallyltransferase activity"/>
    <property type="evidence" value="ECO:0007669"/>
    <property type="project" value="UniProtKB-UniRule"/>
</dbReference>
<comment type="caution">
    <text evidence="14">The sequence shown here is derived from an EMBL/GenBank/DDBJ whole genome shotgun (WGS) entry which is preliminary data.</text>
</comment>
<dbReference type="InterPro" id="IPR027417">
    <property type="entry name" value="P-loop_NTPase"/>
</dbReference>
<feature type="binding site" evidence="10">
    <location>
        <begin position="11"/>
        <end position="16"/>
    </location>
    <ligand>
        <name>substrate</name>
    </ligand>
</feature>
<feature type="region of interest" description="Interaction with substrate tRNA" evidence="10">
    <location>
        <begin position="34"/>
        <end position="37"/>
    </location>
</feature>
<dbReference type="Gene3D" id="1.10.20.140">
    <property type="match status" value="1"/>
</dbReference>
<reference evidence="14 15" key="1">
    <citation type="journal article" date="2016" name="Nat. Commun.">
        <title>Thousands of microbial genomes shed light on interconnected biogeochemical processes in an aquifer system.</title>
        <authorList>
            <person name="Anantharaman K."/>
            <person name="Brown C.T."/>
            <person name="Hug L.A."/>
            <person name="Sharon I."/>
            <person name="Castelle C.J."/>
            <person name="Probst A.J."/>
            <person name="Thomas B.C."/>
            <person name="Singh A."/>
            <person name="Wilkins M.J."/>
            <person name="Karaoz U."/>
            <person name="Brodie E.L."/>
            <person name="Williams K.H."/>
            <person name="Hubbard S.S."/>
            <person name="Banfield J.F."/>
        </authorList>
    </citation>
    <scope>NUCLEOTIDE SEQUENCE [LARGE SCALE GENOMIC DNA]</scope>
</reference>
<dbReference type="Proteomes" id="UP000178065">
    <property type="component" value="Unassembled WGS sequence"/>
</dbReference>
<gene>
    <name evidence="10" type="primary">miaA</name>
    <name evidence="14" type="ORF">A2672_02225</name>
</gene>
<evidence type="ECO:0000313" key="15">
    <source>
        <dbReference type="Proteomes" id="UP000178065"/>
    </source>
</evidence>
<feature type="binding site" evidence="10">
    <location>
        <begin position="9"/>
        <end position="16"/>
    </location>
    <ligand>
        <name>ATP</name>
        <dbReference type="ChEBI" id="CHEBI:30616"/>
    </ligand>
</feature>
<evidence type="ECO:0000313" key="14">
    <source>
        <dbReference type="EMBL" id="OHA64952.1"/>
    </source>
</evidence>
<dbReference type="PANTHER" id="PTHR11088">
    <property type="entry name" value="TRNA DIMETHYLALLYLTRANSFERASE"/>
    <property type="match status" value="1"/>
</dbReference>
<dbReference type="InterPro" id="IPR039657">
    <property type="entry name" value="Dimethylallyltransferase"/>
</dbReference>
<protein>
    <recommendedName>
        <fullName evidence="10">tRNA dimethylallyltransferase</fullName>
        <ecNumber evidence="10">2.5.1.75</ecNumber>
    </recommendedName>
    <alternativeName>
        <fullName evidence="10">Dimethylallyl diphosphate:tRNA dimethylallyltransferase</fullName>
        <shortName evidence="10">DMAPP:tRNA dimethylallyltransferase</shortName>
        <shortName evidence="10">DMATase</shortName>
    </alternativeName>
    <alternativeName>
        <fullName evidence="10">Isopentenyl-diphosphate:tRNA isopentenyltransferase</fullName>
        <shortName evidence="10">IPP transferase</shortName>
        <shortName evidence="10">IPPT</shortName>
        <shortName evidence="10">IPTase</shortName>
    </alternativeName>
</protein>
<evidence type="ECO:0000256" key="9">
    <source>
        <dbReference type="ARBA" id="ARBA00049563"/>
    </source>
</evidence>
<evidence type="ECO:0000256" key="2">
    <source>
        <dbReference type="ARBA" id="ARBA00003213"/>
    </source>
</evidence>
<comment type="function">
    <text evidence="2 10 12">Catalyzes the transfer of a dimethylallyl group onto the adenine at position 37 in tRNAs that read codons beginning with uridine, leading to the formation of N6-(dimethylallyl)adenosine (i(6)A).</text>
</comment>
<dbReference type="AlphaFoldDB" id="A0A1G2QY84"/>
<organism evidence="14 15">
    <name type="scientific">Candidatus Wildermuthbacteria bacterium RIFCSPHIGHO2_01_FULL_49_22b</name>
    <dbReference type="NCBI Taxonomy" id="1802448"/>
    <lineage>
        <taxon>Bacteria</taxon>
        <taxon>Candidatus Wildermuthiibacteriota</taxon>
    </lineage>
</organism>